<accession>A0A4Q0M4J4</accession>
<proteinExistence type="predicted"/>
<dbReference type="EMBL" id="RYFI01000032">
    <property type="protein sequence ID" value="RXF67556.1"/>
    <property type="molecule type" value="Genomic_DNA"/>
</dbReference>
<dbReference type="Proteomes" id="UP000289708">
    <property type="component" value="Unassembled WGS sequence"/>
</dbReference>
<sequence>MTVDVERNVRELARAIATLEVVVTRLALAGFAGRPIVRNEIVGDLNRMADHALFERDGLDPVMLDRIVGRLARGHRPTP</sequence>
<dbReference type="AlphaFoldDB" id="A0A4Q0M4J4"/>
<protein>
    <submittedName>
        <fullName evidence="1">Uncharacterized protein</fullName>
    </submittedName>
</protein>
<evidence type="ECO:0000313" key="2">
    <source>
        <dbReference type="Proteomes" id="UP000289708"/>
    </source>
</evidence>
<dbReference type="OrthoDB" id="9897736at2"/>
<dbReference type="RefSeq" id="WP_128779458.1">
    <property type="nucleotide sequence ID" value="NZ_RYFI01000032.1"/>
</dbReference>
<comment type="caution">
    <text evidence="1">The sequence shown here is derived from an EMBL/GenBank/DDBJ whole genome shotgun (WGS) entry which is preliminary data.</text>
</comment>
<name>A0A4Q0M4J4_9HYPH</name>
<reference evidence="1 2" key="1">
    <citation type="submission" date="2018-12" db="EMBL/GenBank/DDBJ databases">
        <title>bacterium Hansschlegelia zhihuaiae S113.</title>
        <authorList>
            <person name="He J."/>
        </authorList>
    </citation>
    <scope>NUCLEOTIDE SEQUENCE [LARGE SCALE GENOMIC DNA]</scope>
    <source>
        <strain evidence="1 2">S 113</strain>
    </source>
</reference>
<evidence type="ECO:0000313" key="1">
    <source>
        <dbReference type="EMBL" id="RXF67556.1"/>
    </source>
</evidence>
<keyword evidence="2" id="KW-1185">Reference proteome</keyword>
<organism evidence="1 2">
    <name type="scientific">Hansschlegelia zhihuaiae</name>
    <dbReference type="NCBI Taxonomy" id="405005"/>
    <lineage>
        <taxon>Bacteria</taxon>
        <taxon>Pseudomonadati</taxon>
        <taxon>Pseudomonadota</taxon>
        <taxon>Alphaproteobacteria</taxon>
        <taxon>Hyphomicrobiales</taxon>
        <taxon>Methylopilaceae</taxon>
        <taxon>Hansschlegelia</taxon>
    </lineage>
</organism>
<gene>
    <name evidence="1" type="ORF">EK403_21225</name>
</gene>